<evidence type="ECO:0000256" key="1">
    <source>
        <dbReference type="SAM" id="Coils"/>
    </source>
</evidence>
<dbReference type="VEuPathDB" id="PiroplasmaDB:BmR1_04g05500"/>
<dbReference type="RefSeq" id="XP_012649706.1">
    <property type="nucleotide sequence ID" value="XM_012794252.1"/>
</dbReference>
<dbReference type="Proteomes" id="UP000002899">
    <property type="component" value="Chromosome IV"/>
</dbReference>
<sequence length="787" mass="90023">MENSNTYKLIIQSPSTWKITRDGKSESIKKVYGLVFERVTKLVVTGSFPLEIPRIVLDSDELDHHILAVWFFDDYISVSSLKTAIINEVKNNNSVLDSPLVIDILKKSIGTIYIPATSLSQSIKLVKKSTATNIPENLTNIFPKHSILKFRIAIEQNYFPLSSIDNLENYFKDSVQKKRIGVNRAGFHFFDVDDDVDNVSNVPLIYSHCPSEKNYGSKHLFLEEEDDDSLYSRIESCLSKSSLRKSKSSGSRNFSKSYVPGMYNNLNSNDSYYPASNGTDLYDKSNPFDLSYKDSPIMNIEKYKRSDTSPKSNLSKSAYDIDSAIRDFKKQNKLAQEVAAAKSLNRSCDRMLVLDHTKDYGKKLKEPPLEYYNRDKSNPLTYSDNHTGKLDFPQSNLSSYKSHHRYESEYSLTSPFEMTKKKVTIDEFSELNNKFKSLLGRFFNMAFKFSKCKAASLEIEEKNRRYIIAKFKYLVQYLNLKRKLETSRIACRKLAKSILFEKAKNVKSINKHSADLLNKLNNRIKDLEEENKALMKQNKDLQETITSAEEEHNIQLSEITMQIEKTTEDFYLQKTIIQELQKRLDNDTKGEELKALKANEAELKSQIKALTSKNVELTDENTLLACKLKHAESLKTSELDRKLTKIGDFLSKHMQSNSYHFVKDRITDSYKRYSLYSNSLINKPIMMGHEGKPEPINNTKLLTSEAIGNELIDDLMMNSPSSISPQSISANISGPLCHIPTKTRLTQPYSPTKTVSLIKSMSSSLGHQSQKNYNAVNINRFGTRAYK</sequence>
<dbReference type="AlphaFoldDB" id="I7J8B4"/>
<reference evidence="2 3" key="1">
    <citation type="journal article" date="2012" name="Nucleic Acids Res.">
        <title>Sequencing of the smallest Apicomplexan genome from the human pathogen Babesia microti.</title>
        <authorList>
            <person name="Cornillot E."/>
            <person name="Hadj-Kaddour K."/>
            <person name="Dassouli A."/>
            <person name="Noel B."/>
            <person name="Ranwez V."/>
            <person name="Vacherie B."/>
            <person name="Augagneur Y."/>
            <person name="Bres V."/>
            <person name="Duclos A."/>
            <person name="Randazzo S."/>
            <person name="Carcy B."/>
            <person name="Debierre-Grockiego F."/>
            <person name="Delbecq S."/>
            <person name="Moubri-Menage K."/>
            <person name="Shams-Eldin H."/>
            <person name="Usmani-Brown S."/>
            <person name="Bringaud F."/>
            <person name="Wincker P."/>
            <person name="Vivares C.P."/>
            <person name="Schwarz R.T."/>
            <person name="Schetters T.P."/>
            <person name="Krause P.J."/>
            <person name="Gorenflot A."/>
            <person name="Berry V."/>
            <person name="Barbe V."/>
            <person name="Ben Mamoun C."/>
        </authorList>
    </citation>
    <scope>NUCLEOTIDE SEQUENCE [LARGE SCALE GENOMIC DNA]</scope>
    <source>
        <strain evidence="2 3">RI</strain>
    </source>
</reference>
<feature type="coiled-coil region" evidence="1">
    <location>
        <begin position="586"/>
        <end position="620"/>
    </location>
</feature>
<reference evidence="2 3" key="3">
    <citation type="journal article" date="2016" name="Sci. Rep.">
        <title>Genome-wide diversity and gene expression profiling of Babesia microti isolates identify polymorphic genes that mediate host-pathogen interactions.</title>
        <authorList>
            <person name="Silva J.C."/>
            <person name="Cornillot E."/>
            <person name="McCracken C."/>
            <person name="Usmani-Brown S."/>
            <person name="Dwivedi A."/>
            <person name="Ifeonu O.O."/>
            <person name="Crabtree J."/>
            <person name="Gotia H.T."/>
            <person name="Virji A.Z."/>
            <person name="Reynes C."/>
            <person name="Colinge J."/>
            <person name="Kumar V."/>
            <person name="Lawres L."/>
            <person name="Pazzi J.E."/>
            <person name="Pablo J.V."/>
            <person name="Hung C."/>
            <person name="Brancato J."/>
            <person name="Kumari P."/>
            <person name="Orvis J."/>
            <person name="Tretina K."/>
            <person name="Chibucos M."/>
            <person name="Ott S."/>
            <person name="Sadzewicz L."/>
            <person name="Sengamalay N."/>
            <person name="Shetty A.C."/>
            <person name="Su Q."/>
            <person name="Tallon L."/>
            <person name="Fraser C.M."/>
            <person name="Frutos R."/>
            <person name="Molina D.M."/>
            <person name="Krause P.J."/>
            <person name="Ben Mamoun C."/>
        </authorList>
    </citation>
    <scope>NUCLEOTIDE SEQUENCE [LARGE SCALE GENOMIC DNA]</scope>
    <source>
        <strain evidence="2 3">RI</strain>
    </source>
</reference>
<accession>I7J8B4</accession>
<evidence type="ECO:0000313" key="2">
    <source>
        <dbReference type="EMBL" id="CCF75298.1"/>
    </source>
</evidence>
<feature type="coiled-coil region" evidence="1">
    <location>
        <begin position="510"/>
        <end position="558"/>
    </location>
</feature>
<dbReference type="EMBL" id="LN871599">
    <property type="protein sequence ID" value="CCF75298.1"/>
    <property type="molecule type" value="Genomic_DNA"/>
</dbReference>
<organism evidence="2 3">
    <name type="scientific">Babesia microti (strain RI)</name>
    <dbReference type="NCBI Taxonomy" id="1133968"/>
    <lineage>
        <taxon>Eukaryota</taxon>
        <taxon>Sar</taxon>
        <taxon>Alveolata</taxon>
        <taxon>Apicomplexa</taxon>
        <taxon>Aconoidasida</taxon>
        <taxon>Piroplasmida</taxon>
        <taxon>Babesiidae</taxon>
        <taxon>Babesia</taxon>
    </lineage>
</organism>
<evidence type="ECO:0000313" key="3">
    <source>
        <dbReference type="Proteomes" id="UP000002899"/>
    </source>
</evidence>
<reference evidence="2 3" key="2">
    <citation type="journal article" date="2013" name="PLoS ONE">
        <title>Whole genome mapping and re-organization of the nuclear and mitochondrial genomes of Babesia microti isolates.</title>
        <authorList>
            <person name="Cornillot E."/>
            <person name="Dassouli A."/>
            <person name="Garg A."/>
            <person name="Pachikara N."/>
            <person name="Randazzo S."/>
            <person name="Depoix D."/>
            <person name="Carcy B."/>
            <person name="Delbecq S."/>
            <person name="Frutos R."/>
            <person name="Silva J.C."/>
            <person name="Sutton R."/>
            <person name="Krause P.J."/>
            <person name="Mamoun C.B."/>
        </authorList>
    </citation>
    <scope>NUCLEOTIDE SEQUENCE [LARGE SCALE GENOMIC DNA]</scope>
    <source>
        <strain evidence="2 3">RI</strain>
    </source>
</reference>
<gene>
    <name evidence="2" type="ORF">BmR1_04g05500</name>
</gene>
<dbReference type="KEGG" id="bmic:BmR1_04g05500"/>
<name>I7J8B4_BABMR</name>
<proteinExistence type="predicted"/>
<keyword evidence="1" id="KW-0175">Coiled coil</keyword>
<dbReference type="GeneID" id="24425743"/>
<keyword evidence="3" id="KW-1185">Reference proteome</keyword>
<protein>
    <submittedName>
        <fullName evidence="2">Uncharacterized protein</fullName>
    </submittedName>
</protein>